<keyword evidence="2 3" id="KW-0808">Transferase</keyword>
<dbReference type="SUPFAM" id="SSF53756">
    <property type="entry name" value="UDP-Glycosyltransferase/glycogen phosphorylase"/>
    <property type="match status" value="1"/>
</dbReference>
<evidence type="ECO:0000313" key="4">
    <source>
        <dbReference type="Proteomes" id="UP000032578"/>
    </source>
</evidence>
<dbReference type="GO" id="GO:0008713">
    <property type="term" value="F:ADP-heptose-lipopolysaccharide heptosyltransferase activity"/>
    <property type="evidence" value="ECO:0007669"/>
    <property type="project" value="TreeGrafter"/>
</dbReference>
<dbReference type="AlphaFoldDB" id="A0A0D7W746"/>
<comment type="caution">
    <text evidence="3">The sequence shown here is derived from an EMBL/GenBank/DDBJ whole genome shotgun (WGS) entry which is preliminary data.</text>
</comment>
<dbReference type="InterPro" id="IPR002201">
    <property type="entry name" value="Glyco_trans_9"/>
</dbReference>
<dbReference type="PANTHER" id="PTHR30160:SF7">
    <property type="entry name" value="ADP-HEPTOSE--LPS HEPTOSYLTRANSFERASE 2"/>
    <property type="match status" value="1"/>
</dbReference>
<dbReference type="CDD" id="cd03789">
    <property type="entry name" value="GT9_LPS_heptosyltransferase"/>
    <property type="match status" value="1"/>
</dbReference>
<keyword evidence="4" id="KW-1185">Reference proteome</keyword>
<organism evidence="3 4">
    <name type="scientific">Neotamlana sedimentorum</name>
    <dbReference type="NCBI Taxonomy" id="1435349"/>
    <lineage>
        <taxon>Bacteria</taxon>
        <taxon>Pseudomonadati</taxon>
        <taxon>Bacteroidota</taxon>
        <taxon>Flavobacteriia</taxon>
        <taxon>Flavobacteriales</taxon>
        <taxon>Flavobacteriaceae</taxon>
        <taxon>Neotamlana</taxon>
    </lineage>
</organism>
<dbReference type="GO" id="GO:0009244">
    <property type="term" value="P:lipopolysaccharide core region biosynthetic process"/>
    <property type="evidence" value="ECO:0007669"/>
    <property type="project" value="TreeGrafter"/>
</dbReference>
<proteinExistence type="predicted"/>
<gene>
    <name evidence="3" type="ORF">PW52_12585</name>
</gene>
<dbReference type="Pfam" id="PF01075">
    <property type="entry name" value="Glyco_transf_9"/>
    <property type="match status" value="1"/>
</dbReference>
<accession>A0A0D7W746</accession>
<dbReference type="Proteomes" id="UP000032578">
    <property type="component" value="Unassembled WGS sequence"/>
</dbReference>
<dbReference type="RefSeq" id="WP_044633315.1">
    <property type="nucleotide sequence ID" value="NZ_JTDW01000010.1"/>
</dbReference>
<evidence type="ECO:0000256" key="2">
    <source>
        <dbReference type="ARBA" id="ARBA00022679"/>
    </source>
</evidence>
<dbReference type="STRING" id="1435349.PW52_12585"/>
<evidence type="ECO:0000256" key="1">
    <source>
        <dbReference type="ARBA" id="ARBA00022676"/>
    </source>
</evidence>
<sequence>MKILIIQQKMIGDVLTSSILFEALNVEFPEAQLDYLINEHTSPVIKHHPFINNVIYYTKKEAKSKKALFRFAQRIKKEKYDIVIDVYSKFSSNVISYISSANIRISKYKWYSAFIYTHTFADATTPKTPAGLAIENRLQLLKPILNYKPKNQTPKIYLTPEELKHSKAFLLNHGLDLLKPIYMISVLGSSQKKTYPFNYMAELLDALVIATQGQILFNYIPNQEEDAKAIYNTCKPETQKHIKFDVFGKTLREFIAITKHCTALIGNEGGAVNMAKAIDVPTFTIFSPWITKAAWNMFEDGKTHVSIHLNDVKPELYTNTSKKYLKANYKSLYKAFTPNLIVDQLKLFLEEN</sequence>
<dbReference type="OrthoDB" id="9772349at2"/>
<evidence type="ECO:0000313" key="3">
    <source>
        <dbReference type="EMBL" id="KJD34935.1"/>
    </source>
</evidence>
<dbReference type="Gene3D" id="3.40.50.2000">
    <property type="entry name" value="Glycogen Phosphorylase B"/>
    <property type="match status" value="2"/>
</dbReference>
<dbReference type="PANTHER" id="PTHR30160">
    <property type="entry name" value="TETRAACYLDISACCHARIDE 4'-KINASE-RELATED"/>
    <property type="match status" value="1"/>
</dbReference>
<reference evidence="3 4" key="1">
    <citation type="submission" date="2014-11" db="EMBL/GenBank/DDBJ databases">
        <title>Tamlana sedimentorum sp. nov., isolated from shallow sand sediments of the Sea of Japan.</title>
        <authorList>
            <person name="Romanenko L.A."/>
        </authorList>
    </citation>
    <scope>NUCLEOTIDE SEQUENCE [LARGE SCALE GENOMIC DNA]</scope>
    <source>
        <strain evidence="3 4">JCM 19808</strain>
    </source>
</reference>
<dbReference type="PATRIC" id="fig|1435349.4.peg.536"/>
<keyword evidence="1" id="KW-0328">Glycosyltransferase</keyword>
<name>A0A0D7W746_9FLAO</name>
<dbReference type="GO" id="GO:0005829">
    <property type="term" value="C:cytosol"/>
    <property type="evidence" value="ECO:0007669"/>
    <property type="project" value="TreeGrafter"/>
</dbReference>
<dbReference type="InterPro" id="IPR051199">
    <property type="entry name" value="LPS_LOS_Heptosyltrfase"/>
</dbReference>
<protein>
    <submittedName>
        <fullName evidence="3">Glycosyltransferase</fullName>
    </submittedName>
</protein>
<dbReference type="EMBL" id="JTDW01000010">
    <property type="protein sequence ID" value="KJD34935.1"/>
    <property type="molecule type" value="Genomic_DNA"/>
</dbReference>